<dbReference type="eggNOG" id="KOG0394">
    <property type="taxonomic scope" value="Eukaryota"/>
</dbReference>
<dbReference type="STRING" id="5722.A2EBY3"/>
<dbReference type="FunFam" id="3.40.50.300:FF:001204">
    <property type="entry name" value="Small GTP-binding protein, putative"/>
    <property type="match status" value="1"/>
</dbReference>
<dbReference type="RefSeq" id="XP_001322074.1">
    <property type="nucleotide sequence ID" value="XM_001322039.1"/>
</dbReference>
<dbReference type="OMA" id="QVEYWIN"/>
<organism evidence="4 5">
    <name type="scientific">Trichomonas vaginalis (strain ATCC PRA-98 / G3)</name>
    <dbReference type="NCBI Taxonomy" id="412133"/>
    <lineage>
        <taxon>Eukaryota</taxon>
        <taxon>Metamonada</taxon>
        <taxon>Parabasalia</taxon>
        <taxon>Trichomonadida</taxon>
        <taxon>Trichomonadidae</taxon>
        <taxon>Trichomonas</taxon>
    </lineage>
</organism>
<dbReference type="GO" id="GO:0016192">
    <property type="term" value="P:vesicle-mediated transport"/>
    <property type="evidence" value="ECO:0000318"/>
    <property type="project" value="GO_Central"/>
</dbReference>
<dbReference type="AlphaFoldDB" id="A2EBY3"/>
<accession>A2EBY3</accession>
<dbReference type="CDD" id="cd00154">
    <property type="entry name" value="Rab"/>
    <property type="match status" value="1"/>
</dbReference>
<dbReference type="InterPro" id="IPR001806">
    <property type="entry name" value="Small_GTPase"/>
</dbReference>
<dbReference type="VEuPathDB" id="TrichDB:TVAGG3_0652410"/>
<dbReference type="OrthoDB" id="10259665at2759"/>
<protein>
    <submittedName>
        <fullName evidence="4">Small GTP-binding protein, putative</fullName>
    </submittedName>
</protein>
<keyword evidence="3" id="KW-0342">GTP-binding</keyword>
<dbReference type="InParanoid" id="A2EBY3"/>
<dbReference type="KEGG" id="tva:4767782"/>
<dbReference type="PRINTS" id="PR00449">
    <property type="entry name" value="RASTRNSFRMNG"/>
</dbReference>
<dbReference type="SMART" id="SM00174">
    <property type="entry name" value="RHO"/>
    <property type="match status" value="1"/>
</dbReference>
<evidence type="ECO:0000313" key="5">
    <source>
        <dbReference type="Proteomes" id="UP000001542"/>
    </source>
</evidence>
<reference evidence="4" key="2">
    <citation type="journal article" date="2007" name="Science">
        <title>Draft genome sequence of the sexually transmitted pathogen Trichomonas vaginalis.</title>
        <authorList>
            <person name="Carlton J.M."/>
            <person name="Hirt R.P."/>
            <person name="Silva J.C."/>
            <person name="Delcher A.L."/>
            <person name="Schatz M."/>
            <person name="Zhao Q."/>
            <person name="Wortman J.R."/>
            <person name="Bidwell S.L."/>
            <person name="Alsmark U.C.M."/>
            <person name="Besteiro S."/>
            <person name="Sicheritz-Ponten T."/>
            <person name="Noel C.J."/>
            <person name="Dacks J.B."/>
            <person name="Foster P.G."/>
            <person name="Simillion C."/>
            <person name="Van de Peer Y."/>
            <person name="Miranda-Saavedra D."/>
            <person name="Barton G.J."/>
            <person name="Westrop G.D."/>
            <person name="Mueller S."/>
            <person name="Dessi D."/>
            <person name="Fiori P.L."/>
            <person name="Ren Q."/>
            <person name="Paulsen I."/>
            <person name="Zhang H."/>
            <person name="Bastida-Corcuera F.D."/>
            <person name="Simoes-Barbosa A."/>
            <person name="Brown M.T."/>
            <person name="Hayes R.D."/>
            <person name="Mukherjee M."/>
            <person name="Okumura C.Y."/>
            <person name="Schneider R."/>
            <person name="Smith A.J."/>
            <person name="Vanacova S."/>
            <person name="Villalvazo M."/>
            <person name="Haas B.J."/>
            <person name="Pertea M."/>
            <person name="Feldblyum T.V."/>
            <person name="Utterback T.R."/>
            <person name="Shu C.L."/>
            <person name="Osoegawa K."/>
            <person name="de Jong P.J."/>
            <person name="Hrdy I."/>
            <person name="Horvathova L."/>
            <person name="Zubacova Z."/>
            <person name="Dolezal P."/>
            <person name="Malik S.B."/>
            <person name="Logsdon J.M. Jr."/>
            <person name="Henze K."/>
            <person name="Gupta A."/>
            <person name="Wang C.C."/>
            <person name="Dunne R.L."/>
            <person name="Upcroft J.A."/>
            <person name="Upcroft P."/>
            <person name="White O."/>
            <person name="Salzberg S.L."/>
            <person name="Tang P."/>
            <person name="Chiu C.-H."/>
            <person name="Lee Y.-S."/>
            <person name="Embley T.M."/>
            <person name="Coombs G.H."/>
            <person name="Mottram J.C."/>
            <person name="Tachezy J."/>
            <person name="Fraser-Liggett C.M."/>
            <person name="Johnson P.J."/>
        </authorList>
    </citation>
    <scope>NUCLEOTIDE SEQUENCE [LARGE SCALE GENOMIC DNA]</scope>
    <source>
        <strain evidence="4">G3</strain>
    </source>
</reference>
<dbReference type="EMBL" id="DS113349">
    <property type="protein sequence ID" value="EAY09851.1"/>
    <property type="molecule type" value="Genomic_DNA"/>
</dbReference>
<dbReference type="PANTHER" id="PTHR47981">
    <property type="entry name" value="RAB FAMILY"/>
    <property type="match status" value="1"/>
</dbReference>
<comment type="similarity">
    <text evidence="1">Belongs to the small GTPase superfamily. Rab family.</text>
</comment>
<dbReference type="GO" id="GO:0030100">
    <property type="term" value="P:regulation of endocytosis"/>
    <property type="evidence" value="ECO:0000318"/>
    <property type="project" value="GO_Central"/>
</dbReference>
<dbReference type="SUPFAM" id="SSF52540">
    <property type="entry name" value="P-loop containing nucleoside triphosphate hydrolases"/>
    <property type="match status" value="1"/>
</dbReference>
<proteinExistence type="inferred from homology"/>
<dbReference type="Pfam" id="PF00071">
    <property type="entry name" value="Ras"/>
    <property type="match status" value="1"/>
</dbReference>
<evidence type="ECO:0000256" key="1">
    <source>
        <dbReference type="ARBA" id="ARBA00006270"/>
    </source>
</evidence>
<dbReference type="SMART" id="SM00175">
    <property type="entry name" value="RAB"/>
    <property type="match status" value="1"/>
</dbReference>
<dbReference type="InterPro" id="IPR027417">
    <property type="entry name" value="P-loop_NTPase"/>
</dbReference>
<keyword evidence="2" id="KW-0547">Nucleotide-binding</keyword>
<dbReference type="VEuPathDB" id="TrichDB:TVAG_259320"/>
<dbReference type="InterPro" id="IPR005225">
    <property type="entry name" value="Small_GTP-bd"/>
</dbReference>
<sequence>MTSLDLKIVVLGPAGVGKTCVINRYCNDTYLENTLSTIGAGFFPQTVNINDVEVNMMIWDTAGEERFKSIAPSLLRGANGLVLIYDVTSPDSFTDVDIYLNMFLDTVDYDQSKPLPVMLLGNKGDMSPVVSDQTVNEWLSKNNIPLHKVVSAKTGDGISEAFTEFVKTFLTRSLDQEKRMNFIQITPPDNTKKSSNCC</sequence>
<dbReference type="SMR" id="A2EBY3"/>
<dbReference type="NCBIfam" id="TIGR00231">
    <property type="entry name" value="small_GTP"/>
    <property type="match status" value="1"/>
</dbReference>
<dbReference type="SMART" id="SM00173">
    <property type="entry name" value="RAS"/>
    <property type="match status" value="1"/>
</dbReference>
<dbReference type="GO" id="GO:0003924">
    <property type="term" value="F:GTPase activity"/>
    <property type="evidence" value="ECO:0000318"/>
    <property type="project" value="GO_Central"/>
</dbReference>
<name>A2EBY3_TRIV3</name>
<evidence type="ECO:0000256" key="3">
    <source>
        <dbReference type="ARBA" id="ARBA00023134"/>
    </source>
</evidence>
<dbReference type="GO" id="GO:0005768">
    <property type="term" value="C:endosome"/>
    <property type="evidence" value="ECO:0000318"/>
    <property type="project" value="GO_Central"/>
</dbReference>
<dbReference type="PROSITE" id="PS51421">
    <property type="entry name" value="RAS"/>
    <property type="match status" value="1"/>
</dbReference>
<gene>
    <name evidence="4" type="ORF">TVAG_259320</name>
</gene>
<keyword evidence="5" id="KW-1185">Reference proteome</keyword>
<dbReference type="Gene3D" id="3.40.50.300">
    <property type="entry name" value="P-loop containing nucleotide triphosphate hydrolases"/>
    <property type="match status" value="1"/>
</dbReference>
<dbReference type="PROSITE" id="PS51419">
    <property type="entry name" value="RAB"/>
    <property type="match status" value="1"/>
</dbReference>
<dbReference type="GO" id="GO:0005525">
    <property type="term" value="F:GTP binding"/>
    <property type="evidence" value="ECO:0000318"/>
    <property type="project" value="GO_Central"/>
</dbReference>
<dbReference type="PANTHER" id="PTHR47981:SF20">
    <property type="entry name" value="RAS-RELATED PROTEIN RAB-7A"/>
    <property type="match status" value="1"/>
</dbReference>
<evidence type="ECO:0000256" key="2">
    <source>
        <dbReference type="ARBA" id="ARBA00022741"/>
    </source>
</evidence>
<reference evidence="4" key="1">
    <citation type="submission" date="2006-10" db="EMBL/GenBank/DDBJ databases">
        <authorList>
            <person name="Amadeo P."/>
            <person name="Zhao Q."/>
            <person name="Wortman J."/>
            <person name="Fraser-Liggett C."/>
            <person name="Carlton J."/>
        </authorList>
    </citation>
    <scope>NUCLEOTIDE SEQUENCE</scope>
    <source>
        <strain evidence="4">G3</strain>
    </source>
</reference>
<evidence type="ECO:0000313" key="4">
    <source>
        <dbReference type="EMBL" id="EAY09851.1"/>
    </source>
</evidence>
<dbReference type="Proteomes" id="UP000001542">
    <property type="component" value="Unassembled WGS sequence"/>
</dbReference>